<evidence type="ECO:0000313" key="2">
    <source>
        <dbReference type="EMBL" id="GAA4396676.1"/>
    </source>
</evidence>
<gene>
    <name evidence="2" type="ORF">GCM10023168_00780</name>
</gene>
<dbReference type="InterPro" id="IPR015424">
    <property type="entry name" value="PyrdxlP-dep_Trfase"/>
</dbReference>
<evidence type="ECO:0000313" key="3">
    <source>
        <dbReference type="Proteomes" id="UP001500945"/>
    </source>
</evidence>
<dbReference type="EMBL" id="BAABGM010000001">
    <property type="protein sequence ID" value="GAA4396676.1"/>
    <property type="molecule type" value="Genomic_DNA"/>
</dbReference>
<dbReference type="Gene3D" id="3.40.640.10">
    <property type="entry name" value="Type I PLP-dependent aspartate aminotransferase-like (Major domain)"/>
    <property type="match status" value="1"/>
</dbReference>
<dbReference type="Proteomes" id="UP001500945">
    <property type="component" value="Unassembled WGS sequence"/>
</dbReference>
<name>A0ABP8JWD6_9MICO</name>
<organism evidence="2 3">
    <name type="scientific">Fodinibacter luteus</name>
    <dbReference type="NCBI Taxonomy" id="552064"/>
    <lineage>
        <taxon>Bacteria</taxon>
        <taxon>Bacillati</taxon>
        <taxon>Actinomycetota</taxon>
        <taxon>Actinomycetes</taxon>
        <taxon>Micrococcales</taxon>
        <taxon>Intrasporangiaceae</taxon>
        <taxon>Fodinibacter (ex Wang et al. 2009)</taxon>
    </lineage>
</organism>
<evidence type="ECO:0000259" key="1">
    <source>
        <dbReference type="Pfam" id="PF00266"/>
    </source>
</evidence>
<comment type="caution">
    <text evidence="2">The sequence shown here is derived from an EMBL/GenBank/DDBJ whole genome shotgun (WGS) entry which is preliminary data.</text>
</comment>
<protein>
    <submittedName>
        <fullName evidence="2">Aminotransferase class V-fold PLP-dependent enzyme</fullName>
    </submittedName>
</protein>
<dbReference type="InterPro" id="IPR015421">
    <property type="entry name" value="PyrdxlP-dep_Trfase_major"/>
</dbReference>
<dbReference type="GO" id="GO:0008483">
    <property type="term" value="F:transaminase activity"/>
    <property type="evidence" value="ECO:0007669"/>
    <property type="project" value="UniProtKB-KW"/>
</dbReference>
<feature type="domain" description="Aminotransferase class V" evidence="1">
    <location>
        <begin position="86"/>
        <end position="283"/>
    </location>
</feature>
<dbReference type="PANTHER" id="PTHR43586:SF21">
    <property type="entry name" value="PYRIDOXAL PHOSPHATE (PLP)-DEPENDENT ASPARTATE AMINOTRANSFERASE SUPERFAMILY"/>
    <property type="match status" value="1"/>
</dbReference>
<accession>A0ABP8JWD6</accession>
<keyword evidence="3" id="KW-1185">Reference proteome</keyword>
<dbReference type="RefSeq" id="WP_345201057.1">
    <property type="nucleotide sequence ID" value="NZ_BAABGM010000001.1"/>
</dbReference>
<keyword evidence="2" id="KW-0032">Aminotransferase</keyword>
<dbReference type="InterPro" id="IPR000192">
    <property type="entry name" value="Aminotrans_V_dom"/>
</dbReference>
<dbReference type="SUPFAM" id="SSF53383">
    <property type="entry name" value="PLP-dependent transferases"/>
    <property type="match status" value="1"/>
</dbReference>
<proteinExistence type="predicted"/>
<keyword evidence="2" id="KW-0808">Transferase</keyword>
<dbReference type="PANTHER" id="PTHR43586">
    <property type="entry name" value="CYSTEINE DESULFURASE"/>
    <property type="match status" value="1"/>
</dbReference>
<sequence length="351" mass="37111">MSSDWPWAAEFEPDGTYLNSATMGLPPRATLAAIGDALDAWRRGTAHAPGYDAVIDRARQAWARLAHVRPETVAIGSQVSPLVGLVASALPDGAQVLVPEGEFTSVTFPFAAHARRGIRVREVPLAELADHVDGTTALVALAAVQSSDGTVGPLGAVEAAAARHGVDVLVDLTQATGWLDVDASRFAYTVCGAYKWLLSPRGTAFLAVRPDRWDSLVPTAAGWYAGDQPWSSIYGLPLRLAPDARRFDVSPGWHAWVGTAASLDLLERVGVAALHAHALAAEAAFAQGAGLEPTGRAIRALAADGRVPGILEEHRVVAAERAGRLRVSFHVNNTVEEAHVAGRLLRGHVRD</sequence>
<dbReference type="Gene3D" id="3.90.1150.10">
    <property type="entry name" value="Aspartate Aminotransferase, domain 1"/>
    <property type="match status" value="1"/>
</dbReference>
<reference evidence="3" key="1">
    <citation type="journal article" date="2019" name="Int. J. Syst. Evol. Microbiol.">
        <title>The Global Catalogue of Microorganisms (GCM) 10K type strain sequencing project: providing services to taxonomists for standard genome sequencing and annotation.</title>
        <authorList>
            <consortium name="The Broad Institute Genomics Platform"/>
            <consortium name="The Broad Institute Genome Sequencing Center for Infectious Disease"/>
            <person name="Wu L."/>
            <person name="Ma J."/>
        </authorList>
    </citation>
    <scope>NUCLEOTIDE SEQUENCE [LARGE SCALE GENOMIC DNA]</scope>
    <source>
        <strain evidence="3">JCM 17809</strain>
    </source>
</reference>
<dbReference type="Pfam" id="PF00266">
    <property type="entry name" value="Aminotran_5"/>
    <property type="match status" value="1"/>
</dbReference>
<dbReference type="InterPro" id="IPR015422">
    <property type="entry name" value="PyrdxlP-dep_Trfase_small"/>
</dbReference>